<name>A0AA86S436_9EUKA</name>
<evidence type="ECO:0000313" key="3">
    <source>
        <dbReference type="Proteomes" id="UP001642409"/>
    </source>
</evidence>
<evidence type="ECO:0000313" key="2">
    <source>
        <dbReference type="EMBL" id="CAL6028951.1"/>
    </source>
</evidence>
<dbReference type="AlphaFoldDB" id="A0AA86S436"/>
<dbReference type="EMBL" id="CATOUU010001179">
    <property type="protein sequence ID" value="CAI9977675.1"/>
    <property type="molecule type" value="Genomic_DNA"/>
</dbReference>
<evidence type="ECO:0000313" key="1">
    <source>
        <dbReference type="EMBL" id="CAI9977675.1"/>
    </source>
</evidence>
<sequence>MSYFSVQQISGQISPNNVLNRFNSIVRFKETVNGAYQTINLYDSFEEYQNKVINQSFIDNFVDENDADLSSIKVYDTFDDVEIGNVNKSHILYYYLKYNKFQTDYVYKLYMNNELVDILIFNDINLKGMNSSVFFWQQQNSTRQVKFKLTDIDDNEVHGNLIIRLLVK</sequence>
<reference evidence="1" key="1">
    <citation type="submission" date="2023-06" db="EMBL/GenBank/DDBJ databases">
        <authorList>
            <person name="Kurt Z."/>
        </authorList>
    </citation>
    <scope>NUCLEOTIDE SEQUENCE</scope>
</reference>
<dbReference type="EMBL" id="CAXDID020000108">
    <property type="protein sequence ID" value="CAL6028951.1"/>
    <property type="molecule type" value="Genomic_DNA"/>
</dbReference>
<protein>
    <submittedName>
        <fullName evidence="2">Hypothetical_protein</fullName>
    </submittedName>
</protein>
<keyword evidence="3" id="KW-1185">Reference proteome</keyword>
<organism evidence="1">
    <name type="scientific">Hexamita inflata</name>
    <dbReference type="NCBI Taxonomy" id="28002"/>
    <lineage>
        <taxon>Eukaryota</taxon>
        <taxon>Metamonada</taxon>
        <taxon>Diplomonadida</taxon>
        <taxon>Hexamitidae</taxon>
        <taxon>Hexamitinae</taxon>
        <taxon>Hexamita</taxon>
    </lineage>
</organism>
<reference evidence="2 3" key="2">
    <citation type="submission" date="2024-07" db="EMBL/GenBank/DDBJ databases">
        <authorList>
            <person name="Akdeniz Z."/>
        </authorList>
    </citation>
    <scope>NUCLEOTIDE SEQUENCE [LARGE SCALE GENOMIC DNA]</scope>
</reference>
<dbReference type="Proteomes" id="UP001642409">
    <property type="component" value="Unassembled WGS sequence"/>
</dbReference>
<accession>A0AA86S436</accession>
<comment type="caution">
    <text evidence="1">The sequence shown here is derived from an EMBL/GenBank/DDBJ whole genome shotgun (WGS) entry which is preliminary data.</text>
</comment>
<gene>
    <name evidence="2" type="ORF">HINF_LOCUS32057</name>
    <name evidence="1" type="ORF">HINF_LOCUS65320</name>
</gene>
<proteinExistence type="predicted"/>